<evidence type="ECO:0000259" key="8">
    <source>
        <dbReference type="PROSITE" id="PS52002"/>
    </source>
</evidence>
<dbReference type="PANTHER" id="PTHR13586:SF0">
    <property type="entry name" value="TRAILER HITCH, ISOFORM H"/>
    <property type="match status" value="1"/>
</dbReference>
<dbReference type="PROSITE" id="PS51513">
    <property type="entry name" value="FFD"/>
    <property type="match status" value="1"/>
</dbReference>
<dbReference type="InterPro" id="IPR019050">
    <property type="entry name" value="FDF_dom"/>
</dbReference>
<dbReference type="AlphaFoldDB" id="A0A6P4YYQ4"/>
<feature type="domain" description="TFG box profile" evidence="7">
    <location>
        <begin position="437"/>
        <end position="457"/>
    </location>
</feature>
<feature type="region of interest" description="Disordered" evidence="4">
    <location>
        <begin position="97"/>
        <end position="121"/>
    </location>
</feature>
<organism evidence="9 10">
    <name type="scientific">Branchiostoma belcheri</name>
    <name type="common">Amphioxus</name>
    <dbReference type="NCBI Taxonomy" id="7741"/>
    <lineage>
        <taxon>Eukaryota</taxon>
        <taxon>Metazoa</taxon>
        <taxon>Chordata</taxon>
        <taxon>Cephalochordata</taxon>
        <taxon>Leptocardii</taxon>
        <taxon>Amphioxiformes</taxon>
        <taxon>Branchiostomatidae</taxon>
        <taxon>Branchiostoma</taxon>
    </lineage>
</organism>
<feature type="compositionally biased region" description="Polar residues" evidence="4">
    <location>
        <begin position="173"/>
        <end position="182"/>
    </location>
</feature>
<protein>
    <submittedName>
        <fullName evidence="10">Protein LSM14 homolog B-like isoform X1</fullName>
    </submittedName>
</protein>
<sequence length="529" mass="57639">MSGGTPYLGSKISLISKANIRYEGILYTIDTKESTVALAKVRSYGTEDRPTDRPVAPRDEVYEYIIFRGSDIRDLHVSEPPKTTQSNQPQDPAIVQQSAPVGAPQGPGFQPPGFGGGPPGIGAGGYTPFGAGMPYGNYAHTAWNQQYREPGMPTGGSHPGSRGSTPPLRKSPTVEQGTQVSESMAPGAKKEEKQQKQGDRKAPGQRPSSGQQQNRSAQQGQQNRQNQPRNQNQNQNQNQRAVPLPSAVSSGPSAFPLQQPTQHAEQQRQLFPGASATVRENREPFRAPGAPQGAPQRGRTRGRGGPRGGGGGPRPQSGPNQNRPGSQNRPREPIKFDTDFDFESANAQFDKDALSKEMEEKLKISKKKTDKDKVVNGTTEEREKDVSDSGNETQVSEQQPEEEEDEVYYDKTKSFFDNISCEASERGKKSEGMLPSYSRMSWQEERSLNHETFGVTSRNYRRGYRSRGGYRGGWRGRGRGRGGGGGGGGGNRGGGRSYGNRNRNSQGWVDYEFDYEAAGIKKPPTTASS</sequence>
<feature type="compositionally biased region" description="Low complexity" evidence="4">
    <location>
        <begin position="102"/>
        <end position="112"/>
    </location>
</feature>
<dbReference type="CDD" id="cd01736">
    <property type="entry name" value="LSm14_N"/>
    <property type="match status" value="1"/>
</dbReference>
<dbReference type="PROSITE" id="PS52002">
    <property type="entry name" value="SM"/>
    <property type="match status" value="1"/>
</dbReference>
<evidence type="ECO:0000256" key="1">
    <source>
        <dbReference type="ARBA" id="ARBA00010415"/>
    </source>
</evidence>
<dbReference type="GO" id="GO:0003729">
    <property type="term" value="F:mRNA binding"/>
    <property type="evidence" value="ECO:0007669"/>
    <property type="project" value="TreeGrafter"/>
</dbReference>
<gene>
    <name evidence="10" type="primary">LOC109473790</name>
</gene>
<dbReference type="GO" id="GO:0034063">
    <property type="term" value="P:stress granule assembly"/>
    <property type="evidence" value="ECO:0007669"/>
    <property type="project" value="TreeGrafter"/>
</dbReference>
<accession>A0A6P4YYQ4</accession>
<dbReference type="GO" id="GO:0033962">
    <property type="term" value="P:P-body assembly"/>
    <property type="evidence" value="ECO:0007669"/>
    <property type="project" value="TreeGrafter"/>
</dbReference>
<dbReference type="SMART" id="SM01271">
    <property type="entry name" value="LSM14"/>
    <property type="match status" value="1"/>
</dbReference>
<keyword evidence="9" id="KW-1185">Reference proteome</keyword>
<feature type="compositionally biased region" description="Polar residues" evidence="4">
    <location>
        <begin position="247"/>
        <end position="269"/>
    </location>
</feature>
<dbReference type="Proteomes" id="UP000515135">
    <property type="component" value="Unplaced"/>
</dbReference>
<evidence type="ECO:0000259" key="7">
    <source>
        <dbReference type="PROSITE" id="PS51536"/>
    </source>
</evidence>
<evidence type="ECO:0000259" key="5">
    <source>
        <dbReference type="PROSITE" id="PS51512"/>
    </source>
</evidence>
<dbReference type="GeneID" id="109473790"/>
<dbReference type="RefSeq" id="XP_019629408.1">
    <property type="nucleotide sequence ID" value="XM_019773849.1"/>
</dbReference>
<dbReference type="InterPro" id="IPR025762">
    <property type="entry name" value="DFDF"/>
</dbReference>
<feature type="short sequence motif" description="FFD box" evidence="2">
    <location>
        <begin position="407"/>
        <end position="423"/>
    </location>
</feature>
<feature type="compositionally biased region" description="Basic and acidic residues" evidence="4">
    <location>
        <begin position="188"/>
        <end position="202"/>
    </location>
</feature>
<evidence type="ECO:0000256" key="3">
    <source>
        <dbReference type="PROSITE-ProRule" id="PRU00869"/>
    </source>
</evidence>
<dbReference type="FunFam" id="2.30.30.100:FF:000006">
    <property type="entry name" value="Protein LSM14 homolog A isoform b"/>
    <property type="match status" value="1"/>
</dbReference>
<dbReference type="Gene3D" id="2.30.30.100">
    <property type="match status" value="1"/>
</dbReference>
<feature type="domain" description="DFDF" evidence="5">
    <location>
        <begin position="328"/>
        <end position="364"/>
    </location>
</feature>
<name>A0A6P4YYQ4_BRABE</name>
<comment type="similarity">
    <text evidence="1">Belongs to the LSM14 family.</text>
</comment>
<feature type="domain" description="Sm" evidence="8">
    <location>
        <begin position="1"/>
        <end position="81"/>
    </location>
</feature>
<dbReference type="PROSITE" id="PS51536">
    <property type="entry name" value="TFG"/>
    <property type="match status" value="1"/>
</dbReference>
<dbReference type="KEGG" id="bbel:109473790"/>
<feature type="compositionally biased region" description="Low complexity" evidence="4">
    <location>
        <begin position="211"/>
        <end position="240"/>
    </location>
</feature>
<feature type="compositionally biased region" description="Gly residues" evidence="4">
    <location>
        <begin position="481"/>
        <end position="497"/>
    </location>
</feature>
<evidence type="ECO:0000256" key="4">
    <source>
        <dbReference type="SAM" id="MobiDB-lite"/>
    </source>
</evidence>
<dbReference type="PROSITE" id="PS51512">
    <property type="entry name" value="DFDF"/>
    <property type="match status" value="1"/>
</dbReference>
<dbReference type="OrthoDB" id="21539at2759"/>
<feature type="region of interest" description="Disordered" evidence="4">
    <location>
        <begin position="462"/>
        <end position="505"/>
    </location>
</feature>
<dbReference type="SMART" id="SM01199">
    <property type="entry name" value="FDF"/>
    <property type="match status" value="1"/>
</dbReference>
<dbReference type="SUPFAM" id="SSF50182">
    <property type="entry name" value="Sm-like ribonucleoproteins"/>
    <property type="match status" value="1"/>
</dbReference>
<evidence type="ECO:0000313" key="10">
    <source>
        <dbReference type="RefSeq" id="XP_019629408.1"/>
    </source>
</evidence>
<feature type="domain" description="FFD box profile" evidence="6">
    <location>
        <begin position="407"/>
        <end position="423"/>
    </location>
</feature>
<feature type="compositionally biased region" description="Basic and acidic residues" evidence="4">
    <location>
        <begin position="349"/>
        <end position="387"/>
    </location>
</feature>
<dbReference type="InterPro" id="IPR010920">
    <property type="entry name" value="LSM_dom_sf"/>
</dbReference>
<dbReference type="Pfam" id="PF09532">
    <property type="entry name" value="FDF"/>
    <property type="match status" value="1"/>
</dbReference>
<reference evidence="10" key="1">
    <citation type="submission" date="2025-08" db="UniProtKB">
        <authorList>
            <consortium name="RefSeq"/>
        </authorList>
    </citation>
    <scope>IDENTIFICATION</scope>
    <source>
        <tissue evidence="10">Gonad</tissue>
    </source>
</reference>
<dbReference type="InterPro" id="IPR025609">
    <property type="entry name" value="Lsm14-like_N"/>
</dbReference>
<dbReference type="InterPro" id="IPR047575">
    <property type="entry name" value="Sm"/>
</dbReference>
<dbReference type="InterPro" id="IPR025761">
    <property type="entry name" value="FFD_box"/>
</dbReference>
<dbReference type="InterPro" id="IPR025768">
    <property type="entry name" value="TFG_box"/>
</dbReference>
<feature type="compositionally biased region" description="Basic and acidic residues" evidence="4">
    <location>
        <begin position="329"/>
        <end position="338"/>
    </location>
</feature>
<evidence type="ECO:0000259" key="6">
    <source>
        <dbReference type="PROSITE" id="PS51513"/>
    </source>
</evidence>
<dbReference type="PANTHER" id="PTHR13586">
    <property type="entry name" value="SCD6 PROTEIN-RELATED"/>
    <property type="match status" value="1"/>
</dbReference>
<dbReference type="Pfam" id="PF12701">
    <property type="entry name" value="LSM14"/>
    <property type="match status" value="1"/>
</dbReference>
<dbReference type="GO" id="GO:0000932">
    <property type="term" value="C:P-body"/>
    <property type="evidence" value="ECO:0007669"/>
    <property type="project" value="TreeGrafter"/>
</dbReference>
<evidence type="ECO:0000313" key="9">
    <source>
        <dbReference type="Proteomes" id="UP000515135"/>
    </source>
</evidence>
<feature type="region of interest" description="Disordered" evidence="4">
    <location>
        <begin position="147"/>
        <end position="410"/>
    </location>
</feature>
<evidence type="ECO:0000256" key="2">
    <source>
        <dbReference type="PROSITE-ProRule" id="PRU00846"/>
    </source>
</evidence>
<feature type="short sequence motif" description="TFG box" evidence="3">
    <location>
        <begin position="437"/>
        <end position="457"/>
    </location>
</feature>
<proteinExistence type="inferred from homology"/>